<evidence type="ECO:0000256" key="8">
    <source>
        <dbReference type="SAM" id="Phobius"/>
    </source>
</evidence>
<keyword evidence="6 8" id="KW-1133">Transmembrane helix</keyword>
<evidence type="ECO:0000256" key="5">
    <source>
        <dbReference type="ARBA" id="ARBA00022692"/>
    </source>
</evidence>
<evidence type="ECO:0000256" key="6">
    <source>
        <dbReference type="ARBA" id="ARBA00022989"/>
    </source>
</evidence>
<evidence type="ECO:0000313" key="10">
    <source>
        <dbReference type="Proteomes" id="UP000741863"/>
    </source>
</evidence>
<feature type="transmembrane region" description="Helical" evidence="8">
    <location>
        <begin position="54"/>
        <end position="75"/>
    </location>
</feature>
<dbReference type="PANTHER" id="PTHR34584">
    <property type="entry name" value="NA(+)/H(+) ANTIPORTER SUBUNIT E1"/>
    <property type="match status" value="1"/>
</dbReference>
<evidence type="ECO:0000256" key="7">
    <source>
        <dbReference type="ARBA" id="ARBA00023136"/>
    </source>
</evidence>
<feature type="transmembrane region" description="Helical" evidence="8">
    <location>
        <begin position="22"/>
        <end position="42"/>
    </location>
</feature>
<organism evidence="9 10">
    <name type="scientific">Geomicrobium sediminis</name>
    <dbReference type="NCBI Taxonomy" id="1347788"/>
    <lineage>
        <taxon>Bacteria</taxon>
        <taxon>Bacillati</taxon>
        <taxon>Bacillota</taxon>
        <taxon>Bacilli</taxon>
        <taxon>Bacillales</taxon>
        <taxon>Geomicrobium</taxon>
    </lineage>
</organism>
<keyword evidence="4" id="KW-1003">Cell membrane</keyword>
<evidence type="ECO:0000256" key="1">
    <source>
        <dbReference type="ARBA" id="ARBA00004651"/>
    </source>
</evidence>
<keyword evidence="3" id="KW-0050">Antiport</keyword>
<reference evidence="9 10" key="1">
    <citation type="submission" date="2021-01" db="EMBL/GenBank/DDBJ databases">
        <title>Genomic Encyclopedia of Type Strains, Phase IV (KMG-IV): sequencing the most valuable type-strain genomes for metagenomic binning, comparative biology and taxonomic classification.</title>
        <authorList>
            <person name="Goeker M."/>
        </authorList>
    </citation>
    <scope>NUCLEOTIDE SEQUENCE [LARGE SCALE GENOMIC DNA]</scope>
    <source>
        <strain evidence="9 10">DSM 25540</strain>
    </source>
</reference>
<accession>A0ABS2PD54</accession>
<dbReference type="InterPro" id="IPR002758">
    <property type="entry name" value="Cation_antiport_E"/>
</dbReference>
<dbReference type="PIRSF" id="PIRSF019239">
    <property type="entry name" value="MrpE"/>
    <property type="match status" value="1"/>
</dbReference>
<comment type="caution">
    <text evidence="9">The sequence shown here is derived from an EMBL/GenBank/DDBJ whole genome shotgun (WGS) entry which is preliminary data.</text>
</comment>
<protein>
    <submittedName>
        <fullName evidence="9">Multicomponent Na+:H+ antiporter subunit E</fullName>
    </submittedName>
</protein>
<dbReference type="EMBL" id="JAFBEC010000006">
    <property type="protein sequence ID" value="MBM7633354.1"/>
    <property type="molecule type" value="Genomic_DNA"/>
</dbReference>
<dbReference type="PANTHER" id="PTHR34584:SF1">
    <property type="entry name" value="NA(+)_H(+) ANTIPORTER SUBUNIT E1"/>
    <property type="match status" value="1"/>
</dbReference>
<gene>
    <name evidence="9" type="ORF">JOD17_002448</name>
</gene>
<comment type="subcellular location">
    <subcellularLocation>
        <location evidence="1">Cell membrane</location>
        <topology evidence="1">Multi-pass membrane protein</topology>
    </subcellularLocation>
</comment>
<comment type="similarity">
    <text evidence="2">Belongs to the CPA3 antiporters (TC 2.A.63) subunit E family.</text>
</comment>
<sequence>MPVQILLNLFIAALWMFLQDDWSISTFTLGYLLGLLLIWMTRRFFNEPFYLRRIWALIALLVLFIRELISSSILITRQILRPKLNITPGIFTLETTLETDLEITVLALLLMLTPGSVVIEVSEDGKTFYMHAMDIPDSSDMALRSKDKFEKAIMGVTR</sequence>
<evidence type="ECO:0000256" key="2">
    <source>
        <dbReference type="ARBA" id="ARBA00006228"/>
    </source>
</evidence>
<proteinExistence type="inferred from homology"/>
<dbReference type="NCBIfam" id="NF006517">
    <property type="entry name" value="PRK08965.1-1"/>
    <property type="match status" value="1"/>
</dbReference>
<keyword evidence="10" id="KW-1185">Reference proteome</keyword>
<dbReference type="Pfam" id="PF01899">
    <property type="entry name" value="MNHE"/>
    <property type="match status" value="1"/>
</dbReference>
<dbReference type="Proteomes" id="UP000741863">
    <property type="component" value="Unassembled WGS sequence"/>
</dbReference>
<name>A0ABS2PD54_9BACL</name>
<evidence type="ECO:0000256" key="4">
    <source>
        <dbReference type="ARBA" id="ARBA00022475"/>
    </source>
</evidence>
<keyword evidence="3" id="KW-0813">Transport</keyword>
<keyword evidence="5 8" id="KW-0812">Transmembrane</keyword>
<evidence type="ECO:0000313" key="9">
    <source>
        <dbReference type="EMBL" id="MBM7633354.1"/>
    </source>
</evidence>
<dbReference type="RefSeq" id="WP_042359723.1">
    <property type="nucleotide sequence ID" value="NZ_JAFBEC010000006.1"/>
</dbReference>
<evidence type="ECO:0000256" key="3">
    <source>
        <dbReference type="ARBA" id="ARBA00022449"/>
    </source>
</evidence>
<keyword evidence="7 8" id="KW-0472">Membrane</keyword>